<dbReference type="Proteomes" id="UP000542973">
    <property type="component" value="Unassembled WGS sequence"/>
</dbReference>
<evidence type="ECO:0000259" key="4">
    <source>
        <dbReference type="PROSITE" id="PS01124"/>
    </source>
</evidence>
<dbReference type="GO" id="GO:0043565">
    <property type="term" value="F:sequence-specific DNA binding"/>
    <property type="evidence" value="ECO:0007669"/>
    <property type="project" value="InterPro"/>
</dbReference>
<name>A0A849BCJ9_9BURK</name>
<keyword evidence="2" id="KW-0804">Transcription</keyword>
<feature type="region of interest" description="Disordered" evidence="3">
    <location>
        <begin position="312"/>
        <end position="331"/>
    </location>
</feature>
<dbReference type="GO" id="GO:0003700">
    <property type="term" value="F:DNA-binding transcription factor activity"/>
    <property type="evidence" value="ECO:0007669"/>
    <property type="project" value="InterPro"/>
</dbReference>
<evidence type="ECO:0000256" key="3">
    <source>
        <dbReference type="SAM" id="MobiDB-lite"/>
    </source>
</evidence>
<evidence type="ECO:0000256" key="1">
    <source>
        <dbReference type="ARBA" id="ARBA00023015"/>
    </source>
</evidence>
<dbReference type="SMART" id="SM00342">
    <property type="entry name" value="HTH_ARAC"/>
    <property type="match status" value="1"/>
</dbReference>
<dbReference type="Gene3D" id="3.40.50.880">
    <property type="match status" value="1"/>
</dbReference>
<dbReference type="SUPFAM" id="SSF46689">
    <property type="entry name" value="Homeodomain-like"/>
    <property type="match status" value="2"/>
</dbReference>
<evidence type="ECO:0000313" key="6">
    <source>
        <dbReference type="Proteomes" id="UP000542973"/>
    </source>
</evidence>
<proteinExistence type="predicted"/>
<gene>
    <name evidence="5" type="ORF">HLB16_11140</name>
</gene>
<dbReference type="PANTHER" id="PTHR43130:SF3">
    <property type="entry name" value="HTH-TYPE TRANSCRIPTIONAL REGULATOR RV1931C"/>
    <property type="match status" value="1"/>
</dbReference>
<dbReference type="SUPFAM" id="SSF52317">
    <property type="entry name" value="Class I glutamine amidotransferase-like"/>
    <property type="match status" value="1"/>
</dbReference>
<dbReference type="Pfam" id="PF12833">
    <property type="entry name" value="HTH_18"/>
    <property type="match status" value="1"/>
</dbReference>
<organism evidence="5 6">
    <name type="scientific">Cupriavidus gilardii</name>
    <dbReference type="NCBI Taxonomy" id="82541"/>
    <lineage>
        <taxon>Bacteria</taxon>
        <taxon>Pseudomonadati</taxon>
        <taxon>Pseudomonadota</taxon>
        <taxon>Betaproteobacteria</taxon>
        <taxon>Burkholderiales</taxon>
        <taxon>Burkholderiaceae</taxon>
        <taxon>Cupriavidus</taxon>
    </lineage>
</organism>
<dbReference type="InterPro" id="IPR002818">
    <property type="entry name" value="DJ-1/PfpI"/>
</dbReference>
<reference evidence="5 6" key="1">
    <citation type="submission" date="2020-05" db="EMBL/GenBank/DDBJ databases">
        <title>MicrobeNet Type strains.</title>
        <authorList>
            <person name="Nicholson A.C."/>
        </authorList>
    </citation>
    <scope>NUCLEOTIDE SEQUENCE [LARGE SCALE GENOMIC DNA]</scope>
    <source>
        <strain evidence="5 6">ATCC 700815</strain>
    </source>
</reference>
<accession>A0A849BCJ9</accession>
<dbReference type="RefSeq" id="WP_151023154.1">
    <property type="nucleotide sequence ID" value="NZ_BAAAEB010000006.1"/>
</dbReference>
<dbReference type="InterPro" id="IPR009057">
    <property type="entry name" value="Homeodomain-like_sf"/>
</dbReference>
<dbReference type="Pfam" id="PF01965">
    <property type="entry name" value="DJ-1_PfpI"/>
    <property type="match status" value="1"/>
</dbReference>
<protein>
    <submittedName>
        <fullName evidence="5">GlxA family transcriptional regulator</fullName>
    </submittedName>
</protein>
<feature type="domain" description="HTH araC/xylS-type" evidence="4">
    <location>
        <begin position="210"/>
        <end position="308"/>
    </location>
</feature>
<dbReference type="CDD" id="cd03137">
    <property type="entry name" value="GATase1_AraC_1"/>
    <property type="match status" value="1"/>
</dbReference>
<dbReference type="PROSITE" id="PS01124">
    <property type="entry name" value="HTH_ARAC_FAMILY_2"/>
    <property type="match status" value="1"/>
</dbReference>
<dbReference type="EMBL" id="JABEMD010000015">
    <property type="protein sequence ID" value="NNH11435.1"/>
    <property type="molecule type" value="Genomic_DNA"/>
</dbReference>
<dbReference type="InterPro" id="IPR018060">
    <property type="entry name" value="HTH_AraC"/>
</dbReference>
<sequence length="331" mass="36451">MSARIGLVVYPGFQILDMAALTVFELANELSQHRHYDIAVVSAEGGMVSGSSSVKVEARAVGRRHYDTLLIAGTTTGAPREPELIAQLRRAAPRVRRLASICTGAFILAETGLLDGRHVTTHWALAHELQQRFPAVHVDEDKIFVNDGPVWTSAGMTACVDLALALVIADLGDALAKSISRMMVVHYRRTGGQSQFSTLAALEPKSDRVRLALDFAREHLHEPLSVEQLAEHVHWSKRHFSRAFQAQTGMSPAKAIEKLRLEAAHALIEAGETSIGRVASQTGFGDEERMRRAFLRSLGRPPQALVREARARHLGERTSRTIQSRHMEAIQ</sequence>
<evidence type="ECO:0000313" key="5">
    <source>
        <dbReference type="EMBL" id="NNH11435.1"/>
    </source>
</evidence>
<keyword evidence="1" id="KW-0805">Transcription regulation</keyword>
<dbReference type="InterPro" id="IPR052158">
    <property type="entry name" value="INH-QAR"/>
</dbReference>
<dbReference type="PANTHER" id="PTHR43130">
    <property type="entry name" value="ARAC-FAMILY TRANSCRIPTIONAL REGULATOR"/>
    <property type="match status" value="1"/>
</dbReference>
<dbReference type="InterPro" id="IPR029062">
    <property type="entry name" value="Class_I_gatase-like"/>
</dbReference>
<evidence type="ECO:0000256" key="2">
    <source>
        <dbReference type="ARBA" id="ARBA00023163"/>
    </source>
</evidence>
<dbReference type="AlphaFoldDB" id="A0A849BCJ9"/>
<comment type="caution">
    <text evidence="5">The sequence shown here is derived from an EMBL/GenBank/DDBJ whole genome shotgun (WGS) entry which is preliminary data.</text>
</comment>
<dbReference type="Gene3D" id="1.10.10.60">
    <property type="entry name" value="Homeodomain-like"/>
    <property type="match status" value="1"/>
</dbReference>